<dbReference type="AlphaFoldDB" id="B5EUC7"/>
<evidence type="ECO:0000313" key="1">
    <source>
        <dbReference type="EMBL" id="ACH63647.1"/>
    </source>
</evidence>
<gene>
    <name evidence="1" type="ordered locus">VFMJ11_A0746</name>
</gene>
<organism evidence="1 2">
    <name type="scientific">Aliivibrio fischeri (strain MJ11)</name>
    <name type="common">Vibrio fischeri</name>
    <dbReference type="NCBI Taxonomy" id="388396"/>
    <lineage>
        <taxon>Bacteria</taxon>
        <taxon>Pseudomonadati</taxon>
        <taxon>Pseudomonadota</taxon>
        <taxon>Gammaproteobacteria</taxon>
        <taxon>Vibrionales</taxon>
        <taxon>Vibrionaceae</taxon>
        <taxon>Aliivibrio</taxon>
    </lineage>
</organism>
<accession>B5EUC7</accession>
<sequence>MYRFIKNHINHEITVTYLKVGIIPPRASKYNKNLIIEHL</sequence>
<evidence type="ECO:0000313" key="2">
    <source>
        <dbReference type="Proteomes" id="UP000001857"/>
    </source>
</evidence>
<reference evidence="1 2" key="2">
    <citation type="journal article" date="2009" name="Nature">
        <title>A single regulatory gene is sufficient to alter bacterial host range.</title>
        <authorList>
            <person name="Mandel M.J."/>
            <person name="Wollenberg M.S."/>
            <person name="Stabb E.V."/>
            <person name="Visick K.L."/>
            <person name="Ruby E.G."/>
        </authorList>
    </citation>
    <scope>NUCLEOTIDE SEQUENCE [LARGE SCALE GENOMIC DNA]</scope>
    <source>
        <strain evidence="1 2">MJ11</strain>
    </source>
</reference>
<reference evidence="2" key="1">
    <citation type="submission" date="2008-08" db="EMBL/GenBank/DDBJ databases">
        <title>Complete sequence of Vibrio fischeri strain MJ11.</title>
        <authorList>
            <person name="Mandel M.J."/>
            <person name="Stabb E.V."/>
            <person name="Ruby E.G."/>
            <person name="Ferriera S."/>
            <person name="Johnson J."/>
            <person name="Kravitz S."/>
            <person name="Beeson K."/>
            <person name="Sutton G."/>
            <person name="Rogers Y.-H."/>
            <person name="Friedman R."/>
            <person name="Frazier M."/>
            <person name="Venter J.C."/>
        </authorList>
    </citation>
    <scope>NUCLEOTIDE SEQUENCE [LARGE SCALE GENOMIC DNA]</scope>
    <source>
        <strain evidence="2">MJ11</strain>
    </source>
</reference>
<proteinExistence type="predicted"/>
<protein>
    <submittedName>
        <fullName evidence="1">Uncharacterized protein</fullName>
    </submittedName>
</protein>
<dbReference type="Proteomes" id="UP000001857">
    <property type="component" value="Chromosome II"/>
</dbReference>
<name>B5EUC7_ALIFM</name>
<dbReference type="KEGG" id="vfm:VFMJ11_A0746"/>
<dbReference type="HOGENOM" id="CLU_3318986_0_0_6"/>
<dbReference type="EMBL" id="CP001133">
    <property type="protein sequence ID" value="ACH63647.1"/>
    <property type="molecule type" value="Genomic_DNA"/>
</dbReference>